<dbReference type="InterPro" id="IPR057666">
    <property type="entry name" value="DrpA_SLOG"/>
</dbReference>
<dbReference type="OrthoDB" id="9785707at2"/>
<dbReference type="SUPFAM" id="SSF102405">
    <property type="entry name" value="MCP/YpsA-like"/>
    <property type="match status" value="1"/>
</dbReference>
<keyword evidence="5" id="KW-1185">Reference proteome</keyword>
<evidence type="ECO:0000313" key="5">
    <source>
        <dbReference type="Proteomes" id="UP000199183"/>
    </source>
</evidence>
<evidence type="ECO:0000313" key="4">
    <source>
        <dbReference type="EMBL" id="SEC58080.1"/>
    </source>
</evidence>
<dbReference type="PANTHER" id="PTHR43022">
    <property type="entry name" value="PROTEIN SMF"/>
    <property type="match status" value="1"/>
</dbReference>
<name>A0A1H4TP83_9MICO</name>
<dbReference type="InterPro" id="IPR041614">
    <property type="entry name" value="DprA_WH"/>
</dbReference>
<reference evidence="4 5" key="1">
    <citation type="submission" date="2016-10" db="EMBL/GenBank/DDBJ databases">
        <authorList>
            <person name="de Groot N.N."/>
        </authorList>
    </citation>
    <scope>NUCLEOTIDE SEQUENCE [LARGE SCALE GENOMIC DNA]</scope>
    <source>
        <strain evidence="4 5">DSM 21799</strain>
    </source>
</reference>
<dbReference type="Proteomes" id="UP000199183">
    <property type="component" value="Unassembled WGS sequence"/>
</dbReference>
<feature type="domain" description="Smf/DprA SLOG" evidence="2">
    <location>
        <begin position="117"/>
        <end position="325"/>
    </location>
</feature>
<dbReference type="GO" id="GO:0009294">
    <property type="term" value="P:DNA-mediated transformation"/>
    <property type="evidence" value="ECO:0007669"/>
    <property type="project" value="InterPro"/>
</dbReference>
<feature type="domain" description="DprA winged helix" evidence="3">
    <location>
        <begin position="335"/>
        <end position="391"/>
    </location>
</feature>
<dbReference type="Gene3D" id="3.40.50.450">
    <property type="match status" value="1"/>
</dbReference>
<evidence type="ECO:0000259" key="3">
    <source>
        <dbReference type="Pfam" id="PF17782"/>
    </source>
</evidence>
<dbReference type="STRING" id="640635.SAMN04489806_3269"/>
<evidence type="ECO:0000256" key="1">
    <source>
        <dbReference type="ARBA" id="ARBA00006525"/>
    </source>
</evidence>
<evidence type="ECO:0000259" key="2">
    <source>
        <dbReference type="Pfam" id="PF02481"/>
    </source>
</evidence>
<dbReference type="AlphaFoldDB" id="A0A1H4TP83"/>
<dbReference type="NCBIfam" id="TIGR00732">
    <property type="entry name" value="dprA"/>
    <property type="match status" value="1"/>
</dbReference>
<dbReference type="Gene3D" id="1.10.10.10">
    <property type="entry name" value="Winged helix-like DNA-binding domain superfamily/Winged helix DNA-binding domain"/>
    <property type="match status" value="1"/>
</dbReference>
<dbReference type="PANTHER" id="PTHR43022:SF1">
    <property type="entry name" value="PROTEIN SMF"/>
    <property type="match status" value="1"/>
</dbReference>
<protein>
    <submittedName>
        <fullName evidence="4">DNA protecting protein DprA</fullName>
    </submittedName>
</protein>
<comment type="similarity">
    <text evidence="1">Belongs to the DprA/Smf family.</text>
</comment>
<dbReference type="Pfam" id="PF17782">
    <property type="entry name" value="WHD_DprA"/>
    <property type="match status" value="1"/>
</dbReference>
<accession>A0A1H4TP83</accession>
<dbReference type="EMBL" id="FNRY01000002">
    <property type="protein sequence ID" value="SEC58080.1"/>
    <property type="molecule type" value="Genomic_DNA"/>
</dbReference>
<dbReference type="Pfam" id="PF02481">
    <property type="entry name" value="DNA_processg_A"/>
    <property type="match status" value="1"/>
</dbReference>
<dbReference type="InterPro" id="IPR036388">
    <property type="entry name" value="WH-like_DNA-bd_sf"/>
</dbReference>
<proteinExistence type="inferred from homology"/>
<dbReference type="InterPro" id="IPR003488">
    <property type="entry name" value="DprA"/>
</dbReference>
<gene>
    <name evidence="4" type="ORF">SAMN04489806_3269</name>
</gene>
<dbReference type="RefSeq" id="WP_091187874.1">
    <property type="nucleotide sequence ID" value="NZ_FNRY01000002.1"/>
</dbReference>
<organism evidence="4 5">
    <name type="scientific">Paramicrobacterium humi</name>
    <dbReference type="NCBI Taxonomy" id="640635"/>
    <lineage>
        <taxon>Bacteria</taxon>
        <taxon>Bacillati</taxon>
        <taxon>Actinomycetota</taxon>
        <taxon>Actinomycetes</taxon>
        <taxon>Micrococcales</taxon>
        <taxon>Microbacteriaceae</taxon>
        <taxon>Paramicrobacterium</taxon>
    </lineage>
</organism>
<sequence>MVNTPLSTDWAQPSDIRQREADRDARAFWLCVAEPGDSAAYGLIAALGPQHALELICSGTSAEKIVEEVLATVDADAIYVSDLTRTIGAALDRWSPRANETAYERAALAAKRAGARLVIPGDDEWPAAVDDLGEHAPLGLWMLGENSALTAPAVAVVGSRAATGYGEHVTMEIAGGLAGRGFTVVSGAAYGIDGAAHRAALGVGGSTVAFLAGGVDRPYPQGHSELLDAIRRTGTVVSEMPCGGQPTKWRFLQRNRLIAAVASATIVVEAGWRSGSLNTAAHASSLGRALGAVPGPVTSPASVGCHRLIREYDAICVTDADDVAELAGFAAHEHSSAALRDPDETRVLDALSSRRARATSDIAQRSGLPIERVRGVLGILDVLGEARESPEGWMSVPIR</sequence>